<feature type="region of interest" description="Disordered" evidence="1">
    <location>
        <begin position="1"/>
        <end position="28"/>
    </location>
</feature>
<comment type="caution">
    <text evidence="2">The sequence shown here is derived from an EMBL/GenBank/DDBJ whole genome shotgun (WGS) entry which is preliminary data.</text>
</comment>
<keyword evidence="3" id="KW-1185">Reference proteome</keyword>
<sequence length="110" mass="12426">MASKRRNMFYENKKPMTHLNGPPPHQGCTKPDPFRIPYQLSCQIYKGRFGSLFHHNCANPIGGRAAQNTSSSSFFIPSWNTLRQSHISTASSSLEKTFPTQELLQLGEKD</sequence>
<evidence type="ECO:0000313" key="3">
    <source>
        <dbReference type="Proteomes" id="UP001558652"/>
    </source>
</evidence>
<accession>A0ABD0YJG0</accession>
<reference evidence="2 3" key="1">
    <citation type="submission" date="2024-07" db="EMBL/GenBank/DDBJ databases">
        <title>Chromosome-level genome assembly of the water stick insect Ranatra chinensis (Heteroptera: Nepidae).</title>
        <authorList>
            <person name="Liu X."/>
        </authorList>
    </citation>
    <scope>NUCLEOTIDE SEQUENCE [LARGE SCALE GENOMIC DNA]</scope>
    <source>
        <strain evidence="2">Cailab_2021Rc</strain>
        <tissue evidence="2">Muscle</tissue>
    </source>
</reference>
<evidence type="ECO:0000313" key="2">
    <source>
        <dbReference type="EMBL" id="KAL1131331.1"/>
    </source>
</evidence>
<dbReference type="Proteomes" id="UP001558652">
    <property type="component" value="Unassembled WGS sequence"/>
</dbReference>
<dbReference type="EMBL" id="JBFDAA010000006">
    <property type="protein sequence ID" value="KAL1131331.1"/>
    <property type="molecule type" value="Genomic_DNA"/>
</dbReference>
<organism evidence="2 3">
    <name type="scientific">Ranatra chinensis</name>
    <dbReference type="NCBI Taxonomy" id="642074"/>
    <lineage>
        <taxon>Eukaryota</taxon>
        <taxon>Metazoa</taxon>
        <taxon>Ecdysozoa</taxon>
        <taxon>Arthropoda</taxon>
        <taxon>Hexapoda</taxon>
        <taxon>Insecta</taxon>
        <taxon>Pterygota</taxon>
        <taxon>Neoptera</taxon>
        <taxon>Paraneoptera</taxon>
        <taxon>Hemiptera</taxon>
        <taxon>Heteroptera</taxon>
        <taxon>Panheteroptera</taxon>
        <taxon>Nepomorpha</taxon>
        <taxon>Nepidae</taxon>
        <taxon>Ranatrinae</taxon>
        <taxon>Ranatra</taxon>
    </lineage>
</organism>
<name>A0ABD0YJG0_9HEMI</name>
<evidence type="ECO:0000256" key="1">
    <source>
        <dbReference type="SAM" id="MobiDB-lite"/>
    </source>
</evidence>
<gene>
    <name evidence="2" type="ORF">AAG570_010949</name>
</gene>
<protein>
    <submittedName>
        <fullName evidence="2">Uncharacterized protein</fullName>
    </submittedName>
</protein>
<dbReference type="AlphaFoldDB" id="A0ABD0YJG0"/>
<proteinExistence type="predicted"/>